<dbReference type="CDD" id="cd01300">
    <property type="entry name" value="YtcJ_like"/>
    <property type="match status" value="1"/>
</dbReference>
<gene>
    <name evidence="2" type="ORF">ACFQ16_10785</name>
</gene>
<evidence type="ECO:0000259" key="1">
    <source>
        <dbReference type="Pfam" id="PF07969"/>
    </source>
</evidence>
<organism evidence="2 3">
    <name type="scientific">Saccharopolyspora rosea</name>
    <dbReference type="NCBI Taxonomy" id="524884"/>
    <lineage>
        <taxon>Bacteria</taxon>
        <taxon>Bacillati</taxon>
        <taxon>Actinomycetota</taxon>
        <taxon>Actinomycetes</taxon>
        <taxon>Pseudonocardiales</taxon>
        <taxon>Pseudonocardiaceae</taxon>
        <taxon>Saccharopolyspora</taxon>
    </lineage>
</organism>
<dbReference type="SUPFAM" id="SSF51338">
    <property type="entry name" value="Composite domain of metallo-dependent hydrolases"/>
    <property type="match status" value="1"/>
</dbReference>
<dbReference type="RefSeq" id="WP_345600784.1">
    <property type="nucleotide sequence ID" value="NZ_BAABLT010000017.1"/>
</dbReference>
<dbReference type="InterPro" id="IPR033932">
    <property type="entry name" value="YtcJ-like"/>
</dbReference>
<dbReference type="InterPro" id="IPR011059">
    <property type="entry name" value="Metal-dep_hydrolase_composite"/>
</dbReference>
<dbReference type="SUPFAM" id="SSF51556">
    <property type="entry name" value="Metallo-dependent hydrolases"/>
    <property type="match status" value="1"/>
</dbReference>
<evidence type="ECO:0000313" key="3">
    <source>
        <dbReference type="Proteomes" id="UP001597018"/>
    </source>
</evidence>
<name>A0ABW3FR76_9PSEU</name>
<accession>A0ABW3FR76</accession>
<dbReference type="InterPro" id="IPR013108">
    <property type="entry name" value="Amidohydro_3"/>
</dbReference>
<dbReference type="Gene3D" id="3.20.20.140">
    <property type="entry name" value="Metal-dependent hydrolases"/>
    <property type="match status" value="1"/>
</dbReference>
<reference evidence="3" key="1">
    <citation type="journal article" date="2019" name="Int. J. Syst. Evol. Microbiol.">
        <title>The Global Catalogue of Microorganisms (GCM) 10K type strain sequencing project: providing services to taxonomists for standard genome sequencing and annotation.</title>
        <authorList>
            <consortium name="The Broad Institute Genomics Platform"/>
            <consortium name="The Broad Institute Genome Sequencing Center for Infectious Disease"/>
            <person name="Wu L."/>
            <person name="Ma J."/>
        </authorList>
    </citation>
    <scope>NUCLEOTIDE SEQUENCE [LARGE SCALE GENOMIC DNA]</scope>
    <source>
        <strain evidence="3">CCUG 56401</strain>
    </source>
</reference>
<proteinExistence type="predicted"/>
<protein>
    <submittedName>
        <fullName evidence="2">Amidohydrolase</fullName>
    </submittedName>
</protein>
<dbReference type="Gene3D" id="2.30.40.10">
    <property type="entry name" value="Urease, subunit C, domain 1"/>
    <property type="match status" value="1"/>
</dbReference>
<sequence>MSADTAEVAFVGGPVATMDAARSFSDAVAVRGGRITAVGRSAVRERVGPATDVVELRGRLLLPGFHDAHAHPVYGGLERLRCDLTGAEDARECLRLIAEHVRARPGPGWVLGGGWDMGWFPGGTPSRWDLDRITGDRPAYLLNRDHHGAWVNSAALRLAGIDRDTPDPADGRIERDADGHPSGVLHEGATRLLTPALAPTSPQEYLAGLLEGQRHLRERGVTMWHDAIVGPYLGYDDTLETYLAADSRGLLTGKVRGALWWDRDRGTGQLDGLRQRRRRARGRHFRADAVKIMQDGVCENCTAAMLLPYLGSRGSGLSFVDSAELAAAVRALDAEGFQLHFHAIGDRAVRDVLDALAGARDRNGANDLRHQIAHVQVVHPSDIPRFHELRVTAVVQALWAVNDAAMTELTVPRLGHRRAGWQYPFRSLRAAGAVLAAGSDWPVSEADPMLAVHAAVNRREPGSDAEPFLPEQGIDLVDALAAYTAGSAWVNHLDAETGSIEVGKAADLVVLDRDPFAEPAAEIGDALVDLTMVDGVVVHER</sequence>
<keyword evidence="3" id="KW-1185">Reference proteome</keyword>
<dbReference type="PANTHER" id="PTHR22642">
    <property type="entry name" value="IMIDAZOLONEPROPIONASE"/>
    <property type="match status" value="1"/>
</dbReference>
<dbReference type="EMBL" id="JBHTIW010000006">
    <property type="protein sequence ID" value="MFD0920224.1"/>
    <property type="molecule type" value="Genomic_DNA"/>
</dbReference>
<dbReference type="PANTHER" id="PTHR22642:SF2">
    <property type="entry name" value="PROTEIN LONG AFTER FAR-RED 3"/>
    <property type="match status" value="1"/>
</dbReference>
<dbReference type="Proteomes" id="UP001597018">
    <property type="component" value="Unassembled WGS sequence"/>
</dbReference>
<dbReference type="Gene3D" id="3.10.310.70">
    <property type="match status" value="1"/>
</dbReference>
<dbReference type="InterPro" id="IPR032466">
    <property type="entry name" value="Metal_Hydrolase"/>
</dbReference>
<feature type="domain" description="Amidohydrolase 3" evidence="1">
    <location>
        <begin position="52"/>
        <end position="539"/>
    </location>
</feature>
<comment type="caution">
    <text evidence="2">The sequence shown here is derived from an EMBL/GenBank/DDBJ whole genome shotgun (WGS) entry which is preliminary data.</text>
</comment>
<dbReference type="Pfam" id="PF07969">
    <property type="entry name" value="Amidohydro_3"/>
    <property type="match status" value="1"/>
</dbReference>
<evidence type="ECO:0000313" key="2">
    <source>
        <dbReference type="EMBL" id="MFD0920224.1"/>
    </source>
</evidence>